<keyword evidence="4" id="KW-1133">Transmembrane helix</keyword>
<dbReference type="FunFam" id="1.10.287.110:FF:000001">
    <property type="entry name" value="Import inner membrane translocase subunit tim14"/>
    <property type="match status" value="1"/>
</dbReference>
<keyword evidence="5" id="KW-0496">Mitochondrion</keyword>
<organism evidence="8 9">
    <name type="scientific">Trichomonas vaginalis (strain ATCC PRA-98 / G3)</name>
    <dbReference type="NCBI Taxonomy" id="412133"/>
    <lineage>
        <taxon>Eukaryota</taxon>
        <taxon>Metamonada</taxon>
        <taxon>Parabasalia</taxon>
        <taxon>Trichomonadida</taxon>
        <taxon>Trichomonadidae</taxon>
        <taxon>Trichomonas</taxon>
    </lineage>
</organism>
<comment type="similarity">
    <text evidence="7">Belongs to the TIM14 family.</text>
</comment>
<gene>
    <name evidence="8" type="ORF">TVAG_436580</name>
</gene>
<protein>
    <submittedName>
        <fullName evidence="8">DnaJ domain containing protein</fullName>
    </submittedName>
</protein>
<sequence>MSIVNKFVEKALSLPTYAKAAIGAGVGLGVTSAVFSLFHTDKVVGLPPAANLNGFAPTLTRKEAELILNLPPNYTNQDIQKHHRTLMALHHPDKGGSPYIATKVNESRDFLTVGIRA</sequence>
<keyword evidence="3" id="KW-0999">Mitochondrion inner membrane</keyword>
<evidence type="ECO:0000256" key="6">
    <source>
        <dbReference type="ARBA" id="ARBA00023136"/>
    </source>
</evidence>
<dbReference type="STRING" id="5722.A2DFA6"/>
<evidence type="ECO:0000256" key="1">
    <source>
        <dbReference type="ARBA" id="ARBA00004434"/>
    </source>
</evidence>
<dbReference type="RefSeq" id="XP_001581820.1">
    <property type="nucleotide sequence ID" value="XM_001581770.1"/>
</dbReference>
<dbReference type="FunCoup" id="A2DFA6">
    <property type="interactions" value="76"/>
</dbReference>
<evidence type="ECO:0000256" key="5">
    <source>
        <dbReference type="ARBA" id="ARBA00023128"/>
    </source>
</evidence>
<dbReference type="AlphaFoldDB" id="A2DFA6"/>
<dbReference type="CDD" id="cd06257">
    <property type="entry name" value="DnaJ"/>
    <property type="match status" value="1"/>
</dbReference>
<evidence type="ECO:0000256" key="7">
    <source>
        <dbReference type="ARBA" id="ARBA00038105"/>
    </source>
</evidence>
<dbReference type="eggNOG" id="KOG0723">
    <property type="taxonomic scope" value="Eukaryota"/>
</dbReference>
<dbReference type="SMR" id="A2DFA6"/>
<dbReference type="OMA" id="KHHRTLM"/>
<dbReference type="InterPro" id="IPR001623">
    <property type="entry name" value="DnaJ_domain"/>
</dbReference>
<reference evidence="8" key="2">
    <citation type="journal article" date="2007" name="Science">
        <title>Draft genome sequence of the sexually transmitted pathogen Trichomonas vaginalis.</title>
        <authorList>
            <person name="Carlton J.M."/>
            <person name="Hirt R.P."/>
            <person name="Silva J.C."/>
            <person name="Delcher A.L."/>
            <person name="Schatz M."/>
            <person name="Zhao Q."/>
            <person name="Wortman J.R."/>
            <person name="Bidwell S.L."/>
            <person name="Alsmark U.C.M."/>
            <person name="Besteiro S."/>
            <person name="Sicheritz-Ponten T."/>
            <person name="Noel C.J."/>
            <person name="Dacks J.B."/>
            <person name="Foster P.G."/>
            <person name="Simillion C."/>
            <person name="Van de Peer Y."/>
            <person name="Miranda-Saavedra D."/>
            <person name="Barton G.J."/>
            <person name="Westrop G.D."/>
            <person name="Mueller S."/>
            <person name="Dessi D."/>
            <person name="Fiori P.L."/>
            <person name="Ren Q."/>
            <person name="Paulsen I."/>
            <person name="Zhang H."/>
            <person name="Bastida-Corcuera F.D."/>
            <person name="Simoes-Barbosa A."/>
            <person name="Brown M.T."/>
            <person name="Hayes R.D."/>
            <person name="Mukherjee M."/>
            <person name="Okumura C.Y."/>
            <person name="Schneider R."/>
            <person name="Smith A.J."/>
            <person name="Vanacova S."/>
            <person name="Villalvazo M."/>
            <person name="Haas B.J."/>
            <person name="Pertea M."/>
            <person name="Feldblyum T.V."/>
            <person name="Utterback T.R."/>
            <person name="Shu C.L."/>
            <person name="Osoegawa K."/>
            <person name="de Jong P.J."/>
            <person name="Hrdy I."/>
            <person name="Horvathova L."/>
            <person name="Zubacova Z."/>
            <person name="Dolezal P."/>
            <person name="Malik S.B."/>
            <person name="Logsdon J.M. Jr."/>
            <person name="Henze K."/>
            <person name="Gupta A."/>
            <person name="Wang C.C."/>
            <person name="Dunne R.L."/>
            <person name="Upcroft J.A."/>
            <person name="Upcroft P."/>
            <person name="White O."/>
            <person name="Salzberg S.L."/>
            <person name="Tang P."/>
            <person name="Chiu C.-H."/>
            <person name="Lee Y.-S."/>
            <person name="Embley T.M."/>
            <person name="Coombs G.H."/>
            <person name="Mottram J.C."/>
            <person name="Tachezy J."/>
            <person name="Fraser-Liggett C.M."/>
            <person name="Johnson P.J."/>
        </authorList>
    </citation>
    <scope>NUCLEOTIDE SEQUENCE [LARGE SCALE GENOMIC DNA]</scope>
    <source>
        <strain evidence="8">G3</strain>
    </source>
</reference>
<dbReference type="PANTHER" id="PTHR12763:SF28">
    <property type="entry name" value="GEO10507P1-RELATED"/>
    <property type="match status" value="1"/>
</dbReference>
<dbReference type="Proteomes" id="UP000001542">
    <property type="component" value="Unassembled WGS sequence"/>
</dbReference>
<dbReference type="SUPFAM" id="SSF46565">
    <property type="entry name" value="Chaperone J-domain"/>
    <property type="match status" value="1"/>
</dbReference>
<evidence type="ECO:0000256" key="3">
    <source>
        <dbReference type="ARBA" id="ARBA00022792"/>
    </source>
</evidence>
<dbReference type="Gene3D" id="1.10.287.110">
    <property type="entry name" value="DnaJ domain"/>
    <property type="match status" value="1"/>
</dbReference>
<dbReference type="InParanoid" id="A2DFA6"/>
<dbReference type="TCDB" id="3.A.8.1.2">
    <property type="family name" value="the mitochondrial protein translocase (mpt) family"/>
</dbReference>
<comment type="subcellular location">
    <subcellularLocation>
        <location evidence="1">Mitochondrion inner membrane</location>
        <topology evidence="1">Single-pass membrane protein</topology>
    </subcellularLocation>
</comment>
<evidence type="ECO:0000256" key="4">
    <source>
        <dbReference type="ARBA" id="ARBA00022989"/>
    </source>
</evidence>
<dbReference type="VEuPathDB" id="TrichDB:TVAG_436580"/>
<dbReference type="GO" id="GO:0001671">
    <property type="term" value="F:ATPase activator activity"/>
    <property type="evidence" value="ECO:0000318"/>
    <property type="project" value="GO_Central"/>
</dbReference>
<evidence type="ECO:0000313" key="9">
    <source>
        <dbReference type="Proteomes" id="UP000001542"/>
    </source>
</evidence>
<dbReference type="GO" id="GO:0001405">
    <property type="term" value="C:PAM complex, Tim23 associated import motor"/>
    <property type="evidence" value="ECO:0000318"/>
    <property type="project" value="GO_Central"/>
</dbReference>
<name>A2DFA6_TRIV3</name>
<keyword evidence="9" id="KW-1185">Reference proteome</keyword>
<dbReference type="KEGG" id="tva:5466376"/>
<dbReference type="PANTHER" id="PTHR12763">
    <property type="match status" value="1"/>
</dbReference>
<reference evidence="8" key="1">
    <citation type="submission" date="2006-10" db="EMBL/GenBank/DDBJ databases">
        <authorList>
            <person name="Amadeo P."/>
            <person name="Zhao Q."/>
            <person name="Wortman J."/>
            <person name="Fraser-Liggett C."/>
            <person name="Carlton J."/>
        </authorList>
    </citation>
    <scope>NUCLEOTIDE SEQUENCE</scope>
    <source>
        <strain evidence="8">G3</strain>
    </source>
</reference>
<dbReference type="OrthoDB" id="240298at2759"/>
<keyword evidence="2" id="KW-0812">Transmembrane</keyword>
<accession>A2DFA6</accession>
<proteinExistence type="inferred from homology"/>
<dbReference type="EMBL" id="DS113194">
    <property type="protein sequence ID" value="EAY20834.1"/>
    <property type="molecule type" value="Genomic_DNA"/>
</dbReference>
<dbReference type="GO" id="GO:0030150">
    <property type="term" value="P:protein import into mitochondrial matrix"/>
    <property type="evidence" value="ECO:0000318"/>
    <property type="project" value="GO_Central"/>
</dbReference>
<keyword evidence="6" id="KW-0472">Membrane</keyword>
<evidence type="ECO:0000256" key="2">
    <source>
        <dbReference type="ARBA" id="ARBA00022692"/>
    </source>
</evidence>
<dbReference type="VEuPathDB" id="TrichDB:TVAGG3_0565700"/>
<evidence type="ECO:0000313" key="8">
    <source>
        <dbReference type="EMBL" id="EAY20834.1"/>
    </source>
</evidence>
<dbReference type="InterPro" id="IPR036869">
    <property type="entry name" value="J_dom_sf"/>
</dbReference>